<keyword evidence="1" id="KW-0472">Membrane</keyword>
<proteinExistence type="predicted"/>
<name>A0A2A2LUI6_9BILA</name>
<dbReference type="Proteomes" id="UP000218231">
    <property type="component" value="Unassembled WGS sequence"/>
</dbReference>
<dbReference type="AlphaFoldDB" id="A0A2A2LUI6"/>
<reference evidence="2 3" key="1">
    <citation type="journal article" date="2017" name="Curr. Biol.">
        <title>Genome architecture and evolution of a unichromosomal asexual nematode.</title>
        <authorList>
            <person name="Fradin H."/>
            <person name="Zegar C."/>
            <person name="Gutwein M."/>
            <person name="Lucas J."/>
            <person name="Kovtun M."/>
            <person name="Corcoran D."/>
            <person name="Baugh L.R."/>
            <person name="Kiontke K."/>
            <person name="Gunsalus K."/>
            <person name="Fitch D.H."/>
            <person name="Piano F."/>
        </authorList>
    </citation>
    <scope>NUCLEOTIDE SEQUENCE [LARGE SCALE GENOMIC DNA]</scope>
    <source>
        <strain evidence="2">PF1309</strain>
    </source>
</reference>
<keyword evidence="1" id="KW-0812">Transmembrane</keyword>
<dbReference type="EMBL" id="LIAE01006419">
    <property type="protein sequence ID" value="PAV89881.1"/>
    <property type="molecule type" value="Genomic_DNA"/>
</dbReference>
<keyword evidence="3" id="KW-1185">Reference proteome</keyword>
<keyword evidence="1" id="KW-1133">Transmembrane helix</keyword>
<evidence type="ECO:0000256" key="1">
    <source>
        <dbReference type="SAM" id="Phobius"/>
    </source>
</evidence>
<evidence type="ECO:0000313" key="3">
    <source>
        <dbReference type="Proteomes" id="UP000218231"/>
    </source>
</evidence>
<accession>A0A2A2LUI6</accession>
<organism evidence="2 3">
    <name type="scientific">Diploscapter pachys</name>
    <dbReference type="NCBI Taxonomy" id="2018661"/>
    <lineage>
        <taxon>Eukaryota</taxon>
        <taxon>Metazoa</taxon>
        <taxon>Ecdysozoa</taxon>
        <taxon>Nematoda</taxon>
        <taxon>Chromadorea</taxon>
        <taxon>Rhabditida</taxon>
        <taxon>Rhabditina</taxon>
        <taxon>Rhabditomorpha</taxon>
        <taxon>Rhabditoidea</taxon>
        <taxon>Rhabditidae</taxon>
        <taxon>Diploscapter</taxon>
    </lineage>
</organism>
<comment type="caution">
    <text evidence="2">The sequence shown here is derived from an EMBL/GenBank/DDBJ whole genome shotgun (WGS) entry which is preliminary data.</text>
</comment>
<feature type="transmembrane region" description="Helical" evidence="1">
    <location>
        <begin position="64"/>
        <end position="89"/>
    </location>
</feature>
<protein>
    <submittedName>
        <fullName evidence="2">Uncharacterized protein</fullName>
    </submittedName>
</protein>
<gene>
    <name evidence="2" type="ORF">WR25_12152</name>
</gene>
<evidence type="ECO:0000313" key="2">
    <source>
        <dbReference type="EMBL" id="PAV89881.1"/>
    </source>
</evidence>
<sequence length="94" mass="10731">MEAAPAEDDREKPGSEKSALRIIPCLLQHSPNSHYTESLEGSMVVITLDEEVERIQSKRVDWPLCVWCVCVIVWREVMFVYLLVVLPGYPAEDN</sequence>